<organism evidence="7 8">
    <name type="scientific">Brevibacterium aurantiacum</name>
    <dbReference type="NCBI Taxonomy" id="273384"/>
    <lineage>
        <taxon>Bacteria</taxon>
        <taxon>Bacillati</taxon>
        <taxon>Actinomycetota</taxon>
        <taxon>Actinomycetes</taxon>
        <taxon>Micrococcales</taxon>
        <taxon>Brevibacteriaceae</taxon>
        <taxon>Brevibacterium</taxon>
    </lineage>
</organism>
<feature type="domain" description="Core-binding (CB)" evidence="6">
    <location>
        <begin position="15"/>
        <end position="91"/>
    </location>
</feature>
<evidence type="ECO:0000256" key="4">
    <source>
        <dbReference type="PROSITE-ProRule" id="PRU01248"/>
    </source>
</evidence>
<protein>
    <submittedName>
        <fullName evidence="7">Site-specific recombinase XerD</fullName>
    </submittedName>
</protein>
<gene>
    <name evidence="7" type="ORF">BAUR9175_02696</name>
</gene>
<evidence type="ECO:0000256" key="3">
    <source>
        <dbReference type="ARBA" id="ARBA00023172"/>
    </source>
</evidence>
<dbReference type="PANTHER" id="PTHR30349:SF64">
    <property type="entry name" value="PROPHAGE INTEGRASE INTD-RELATED"/>
    <property type="match status" value="1"/>
</dbReference>
<dbReference type="PROSITE" id="PS51898">
    <property type="entry name" value="TYR_RECOMBINASE"/>
    <property type="match status" value="1"/>
</dbReference>
<dbReference type="InterPro" id="IPR013762">
    <property type="entry name" value="Integrase-like_cat_sf"/>
</dbReference>
<dbReference type="GO" id="GO:0015074">
    <property type="term" value="P:DNA integration"/>
    <property type="evidence" value="ECO:0007669"/>
    <property type="project" value="InterPro"/>
</dbReference>
<evidence type="ECO:0000259" key="6">
    <source>
        <dbReference type="PROSITE" id="PS51900"/>
    </source>
</evidence>
<keyword evidence="3" id="KW-0233">DNA recombination</keyword>
<dbReference type="SUPFAM" id="SSF56349">
    <property type="entry name" value="DNA breaking-rejoining enzymes"/>
    <property type="match status" value="1"/>
</dbReference>
<name>A0A2H1JQC9_BREAU</name>
<dbReference type="InterPro" id="IPR011010">
    <property type="entry name" value="DNA_brk_join_enz"/>
</dbReference>
<dbReference type="InterPro" id="IPR002104">
    <property type="entry name" value="Integrase_catalytic"/>
</dbReference>
<dbReference type="Proteomes" id="UP000234525">
    <property type="component" value="Unassembled WGS sequence"/>
</dbReference>
<sequence>MSDLQLSKPHQAIHDAFTTALSTYRSPYTVELRGYYLQRLMTWAQDTTEHGSVLRLTLEDFHTWLSKDVGPAISTKRSARSTLSVFYEWAETIGKIKKNPARKLSSMRNSVGIPNPCPTDDIQRALDRATRPIDVLMILFGELQGMRAGEISRAHSDDVMLPTKELRILGKGNKQRLVPLHPLMQELLPQFPTGYFFPSDRNPSGHMLPRSIGRRVRHLLGFQPGRNAHSLRHKFGVDALELNPDLMGLRDLLGHASVATTQIYTKASSSRLRKLVDDIPEPPGHRDRLQALNLDPPMRVAGSSRA</sequence>
<dbReference type="EMBL" id="FXZB01000018">
    <property type="protein sequence ID" value="SMX89690.1"/>
    <property type="molecule type" value="Genomic_DNA"/>
</dbReference>
<reference evidence="7" key="1">
    <citation type="submission" date="2017-03" db="EMBL/GenBank/DDBJ databases">
        <authorList>
            <person name="Monnet C."/>
        </authorList>
    </citation>
    <scope>NUCLEOTIDE SEQUENCE [LARGE SCALE GENOMIC DNA]</scope>
    <source>
        <strain evidence="7">ATCC 9175</strain>
    </source>
</reference>
<dbReference type="Gene3D" id="1.10.443.10">
    <property type="entry name" value="Intergrase catalytic core"/>
    <property type="match status" value="1"/>
</dbReference>
<evidence type="ECO:0000259" key="5">
    <source>
        <dbReference type="PROSITE" id="PS51898"/>
    </source>
</evidence>
<dbReference type="InterPro" id="IPR010998">
    <property type="entry name" value="Integrase_recombinase_N"/>
</dbReference>
<dbReference type="Gene3D" id="1.10.150.130">
    <property type="match status" value="1"/>
</dbReference>
<dbReference type="AlphaFoldDB" id="A0A2H1JQC9"/>
<dbReference type="InterPro" id="IPR044068">
    <property type="entry name" value="CB"/>
</dbReference>
<evidence type="ECO:0000313" key="8">
    <source>
        <dbReference type="Proteomes" id="UP000234525"/>
    </source>
</evidence>
<dbReference type="GO" id="GO:0006310">
    <property type="term" value="P:DNA recombination"/>
    <property type="evidence" value="ECO:0007669"/>
    <property type="project" value="UniProtKB-KW"/>
</dbReference>
<comment type="similarity">
    <text evidence="1">Belongs to the 'phage' integrase family.</text>
</comment>
<dbReference type="Pfam" id="PF00589">
    <property type="entry name" value="Phage_integrase"/>
    <property type="match status" value="1"/>
</dbReference>
<evidence type="ECO:0000256" key="1">
    <source>
        <dbReference type="ARBA" id="ARBA00008857"/>
    </source>
</evidence>
<comment type="caution">
    <text evidence="7">The sequence shown here is derived from an EMBL/GenBank/DDBJ whole genome shotgun (WGS) entry which is preliminary data.</text>
</comment>
<evidence type="ECO:0000256" key="2">
    <source>
        <dbReference type="ARBA" id="ARBA00023125"/>
    </source>
</evidence>
<keyword evidence="2 4" id="KW-0238">DNA-binding</keyword>
<proteinExistence type="inferred from homology"/>
<feature type="domain" description="Tyr recombinase" evidence="5">
    <location>
        <begin position="112"/>
        <end position="277"/>
    </location>
</feature>
<dbReference type="PANTHER" id="PTHR30349">
    <property type="entry name" value="PHAGE INTEGRASE-RELATED"/>
    <property type="match status" value="1"/>
</dbReference>
<evidence type="ECO:0000313" key="7">
    <source>
        <dbReference type="EMBL" id="SMX89690.1"/>
    </source>
</evidence>
<dbReference type="RefSeq" id="WP_101584020.1">
    <property type="nucleotide sequence ID" value="NZ_FXZB01000018.1"/>
</dbReference>
<dbReference type="PROSITE" id="PS51900">
    <property type="entry name" value="CB"/>
    <property type="match status" value="1"/>
</dbReference>
<accession>A0A2H1JQC9</accession>
<dbReference type="GO" id="GO:0003677">
    <property type="term" value="F:DNA binding"/>
    <property type="evidence" value="ECO:0007669"/>
    <property type="project" value="UniProtKB-UniRule"/>
</dbReference>
<dbReference type="InterPro" id="IPR050090">
    <property type="entry name" value="Tyrosine_recombinase_XerCD"/>
</dbReference>
<keyword evidence="8" id="KW-1185">Reference proteome</keyword>